<organism evidence="1 2">
    <name type="scientific">Streptococcus uberis</name>
    <dbReference type="NCBI Taxonomy" id="1349"/>
    <lineage>
        <taxon>Bacteria</taxon>
        <taxon>Bacillati</taxon>
        <taxon>Bacillota</taxon>
        <taxon>Bacilli</taxon>
        <taxon>Lactobacillales</taxon>
        <taxon>Streptococcaceae</taxon>
        <taxon>Streptococcus</taxon>
    </lineage>
</organism>
<accession>A0A6L6GBZ7</accession>
<dbReference type="Pfam" id="PF16264">
    <property type="entry name" value="SatD"/>
    <property type="match status" value="1"/>
</dbReference>
<evidence type="ECO:0000313" key="1">
    <source>
        <dbReference type="EMBL" id="MTD02246.1"/>
    </source>
</evidence>
<name>A0A6L6GBZ7_STRUB</name>
<dbReference type="InterPro" id="IPR032580">
    <property type="entry name" value="SatD"/>
</dbReference>
<proteinExistence type="predicted"/>
<evidence type="ECO:0000313" key="2">
    <source>
        <dbReference type="Proteomes" id="UP000483839"/>
    </source>
</evidence>
<dbReference type="EMBL" id="WLXI01000056">
    <property type="protein sequence ID" value="MTD02246.1"/>
    <property type="molecule type" value="Genomic_DNA"/>
</dbReference>
<dbReference type="Proteomes" id="UP000483839">
    <property type="component" value="Unassembled WGS sequence"/>
</dbReference>
<comment type="caution">
    <text evidence="1">The sequence shown here is derived from an EMBL/GenBank/DDBJ whole genome shotgun (WGS) entry which is preliminary data.</text>
</comment>
<gene>
    <name evidence="1" type="ORF">GKS16_08195</name>
</gene>
<reference evidence="1 2" key="1">
    <citation type="submission" date="2019-11" db="EMBL/GenBank/DDBJ databases">
        <title>Streptococcus uberis isolated from clinical mastitis cases on a southeastern Queensland dairy.</title>
        <authorList>
            <person name="Workentine M.L."/>
            <person name="Price R."/>
            <person name="Olchowy T."/>
        </authorList>
    </citation>
    <scope>NUCLEOTIDE SEQUENCE [LARGE SCALE GENOMIC DNA]</scope>
    <source>
        <strain evidence="1 2">OLC4459-A17</strain>
    </source>
</reference>
<protein>
    <submittedName>
        <fullName evidence="1">DNA-binding protein</fullName>
    </submittedName>
</protein>
<dbReference type="AlphaFoldDB" id="A0A6L6GBZ7"/>
<dbReference type="RefSeq" id="WP_046389351.1">
    <property type="nucleotide sequence ID" value="NZ_JADFAW010000004.1"/>
</dbReference>
<keyword evidence="1" id="KW-0238">DNA-binding</keyword>
<sequence>MNYIAVIGDFIDSKQVEQRYQFQEKFKKALEKINQKYQKDIVSKFSITLGDEFQGLLKIEANVFQMIDDISLAMKPHSIRYGIGIGQIITEINPEMSIGADGPAYWQAREAITYIHQKNDYGQTKIAIRTKDLETDVVINALISAGDAIKSNWRASQEEVFETILHLSYYQENFDQKEVSEKLGLTASSLSKRLKSSSVKVYFRTRNAAKELLNKLRIEGNQNA</sequence>
<dbReference type="GO" id="GO:0003677">
    <property type="term" value="F:DNA binding"/>
    <property type="evidence" value="ECO:0007669"/>
    <property type="project" value="UniProtKB-KW"/>
</dbReference>